<keyword evidence="2" id="KW-1185">Reference proteome</keyword>
<organism evidence="1 2">
    <name type="scientific">Cerrena zonata</name>
    <dbReference type="NCBI Taxonomy" id="2478898"/>
    <lineage>
        <taxon>Eukaryota</taxon>
        <taxon>Fungi</taxon>
        <taxon>Dikarya</taxon>
        <taxon>Basidiomycota</taxon>
        <taxon>Agaricomycotina</taxon>
        <taxon>Agaricomycetes</taxon>
        <taxon>Polyporales</taxon>
        <taxon>Cerrenaceae</taxon>
        <taxon>Cerrena</taxon>
    </lineage>
</organism>
<reference evidence="1 2" key="1">
    <citation type="submission" date="2022-09" db="EMBL/GenBank/DDBJ databases">
        <authorList>
            <person name="Palmer J.M."/>
        </authorList>
    </citation>
    <scope>NUCLEOTIDE SEQUENCE [LARGE SCALE GENOMIC DNA]</scope>
    <source>
        <strain evidence="1 2">DSM 7382</strain>
    </source>
</reference>
<accession>A0AAW0FTA5</accession>
<comment type="caution">
    <text evidence="1">The sequence shown here is derived from an EMBL/GenBank/DDBJ whole genome shotgun (WGS) entry which is preliminary data.</text>
</comment>
<name>A0AAW0FTA5_9APHY</name>
<proteinExistence type="predicted"/>
<gene>
    <name evidence="1" type="ORF">QCA50_012607</name>
</gene>
<dbReference type="AlphaFoldDB" id="A0AAW0FTA5"/>
<evidence type="ECO:0000313" key="1">
    <source>
        <dbReference type="EMBL" id="KAK7684283.1"/>
    </source>
</evidence>
<dbReference type="EMBL" id="JASBNA010000026">
    <property type="protein sequence ID" value="KAK7684283.1"/>
    <property type="molecule type" value="Genomic_DNA"/>
</dbReference>
<dbReference type="Gene3D" id="3.80.10.10">
    <property type="entry name" value="Ribonuclease Inhibitor"/>
    <property type="match status" value="1"/>
</dbReference>
<evidence type="ECO:0000313" key="2">
    <source>
        <dbReference type="Proteomes" id="UP001385951"/>
    </source>
</evidence>
<sequence>MEGWDRFAKYASLVHAFSDKGACYGVWGLMEAVAGDGALFKNTEKLEWGFGCTSSIKQLNMFVSPALTELRVRLSPDISGGALRWLLEERRVRLDVLHAGWEGRDAEEGVEVALLLQACLGLRHLAVRSCSWKTLEIMSMMSNLVYLFLGVDEGDQDWIRIGKIEFRSLKEFGVYWEQSSALQCARRLLEAITGPCLKKISLHNGVFEENDDFRYLLEGVASRVGSIEEIQLTDADVLNENIGCGGESTVDVGMLGGALRMANLKQFRILGVATRLSKELLEQMARAWPLLEVIEINGGTLLGPETLFEPFAEHSLNLREIRIPWSICRKKQDAGTKIVRRNHRTVGIYVYRETISPWADALTTGEMVANCLCRYFVDPWIKPAECFQAAGDDLEKMMKILETTKAVHNDRDAADSTR</sequence>
<dbReference type="Proteomes" id="UP001385951">
    <property type="component" value="Unassembled WGS sequence"/>
</dbReference>
<protein>
    <submittedName>
        <fullName evidence="1">Uncharacterized protein</fullName>
    </submittedName>
</protein>
<dbReference type="InterPro" id="IPR032675">
    <property type="entry name" value="LRR_dom_sf"/>
</dbReference>